<keyword evidence="8" id="KW-0256">Endoplasmic reticulum</keyword>
<comment type="catalytic activity">
    <reaction evidence="1 14">
        <text>Catalyzes the rearrangement of -S-S- bonds in proteins.</text>
        <dbReference type="EC" id="5.3.4.1"/>
    </reaction>
</comment>
<comment type="similarity">
    <text evidence="4 13">Belongs to the protein disulfide isomerase family.</text>
</comment>
<evidence type="ECO:0000256" key="6">
    <source>
        <dbReference type="ARBA" id="ARBA00022729"/>
    </source>
</evidence>
<comment type="subcellular location">
    <subcellularLocation>
        <location evidence="3">Endoplasmic reticulum lumen</location>
    </subcellularLocation>
</comment>
<dbReference type="CDD" id="cd02981">
    <property type="entry name" value="PDI_b_family"/>
    <property type="match status" value="1"/>
</dbReference>
<dbReference type="Proteomes" id="UP000780801">
    <property type="component" value="Unassembled WGS sequence"/>
</dbReference>
<accession>A0A9P6G4X4</accession>
<dbReference type="GO" id="GO:0005788">
    <property type="term" value="C:endoplasmic reticulum lumen"/>
    <property type="evidence" value="ECO:0007669"/>
    <property type="project" value="UniProtKB-SubCell"/>
</dbReference>
<name>A0A9P6G4X4_9FUNG</name>
<dbReference type="NCBIfam" id="TIGR01130">
    <property type="entry name" value="ER_PDI_fam"/>
    <property type="match status" value="1"/>
</dbReference>
<keyword evidence="17" id="KW-1185">Reference proteome</keyword>
<dbReference type="InterPro" id="IPR017937">
    <property type="entry name" value="Thioredoxin_CS"/>
</dbReference>
<keyword evidence="11 12" id="KW-0676">Redox-active center</keyword>
<evidence type="ECO:0000313" key="16">
    <source>
        <dbReference type="EMBL" id="KAF9586295.1"/>
    </source>
</evidence>
<dbReference type="GO" id="GO:0003756">
    <property type="term" value="F:protein disulfide isomerase activity"/>
    <property type="evidence" value="ECO:0007669"/>
    <property type="project" value="UniProtKB-EC"/>
</dbReference>
<dbReference type="EC" id="5.3.4.1" evidence="5 14"/>
<evidence type="ECO:0000259" key="15">
    <source>
        <dbReference type="PROSITE" id="PS51352"/>
    </source>
</evidence>
<evidence type="ECO:0000256" key="9">
    <source>
        <dbReference type="ARBA" id="ARBA00023157"/>
    </source>
</evidence>
<feature type="signal peptide" evidence="14">
    <location>
        <begin position="1"/>
        <end position="25"/>
    </location>
</feature>
<dbReference type="PRINTS" id="PR00421">
    <property type="entry name" value="THIOREDOXIN"/>
</dbReference>
<dbReference type="PROSITE" id="PS51352">
    <property type="entry name" value="THIOREDOXIN_2"/>
    <property type="match status" value="2"/>
</dbReference>
<dbReference type="InterPro" id="IPR005788">
    <property type="entry name" value="PDI_thioredoxin-like_dom"/>
</dbReference>
<feature type="disulfide bond" description="Redox-active" evidence="12">
    <location>
        <begin position="390"/>
        <end position="393"/>
    </location>
</feature>
<dbReference type="InterPro" id="IPR036249">
    <property type="entry name" value="Thioredoxin-like_sf"/>
</dbReference>
<comment type="caution">
    <text evidence="16">The sequence shown here is derived from an EMBL/GenBank/DDBJ whole genome shotgun (WGS) entry which is preliminary data.</text>
</comment>
<proteinExistence type="inferred from homology"/>
<evidence type="ECO:0000256" key="1">
    <source>
        <dbReference type="ARBA" id="ARBA00001182"/>
    </source>
</evidence>
<evidence type="ECO:0000256" key="10">
    <source>
        <dbReference type="ARBA" id="ARBA00023235"/>
    </source>
</evidence>
<dbReference type="OrthoDB" id="427280at2759"/>
<evidence type="ECO:0000256" key="14">
    <source>
        <dbReference type="RuleBase" id="RU361130"/>
    </source>
</evidence>
<sequence length="504" mass="56301">MRITSALALTAVAATAFLSNHAAHAESQVLELTSENFEEKVPQEKLILVNFYAPWCGHCQKLEPEYEKAAVELKESGIPLAKVDCESQSSLCKKYDVSGYPTLKLFKEGSALGYKGTRNAEDIVMYMKRHAGPATRSLKPEELDEFIASSDIVVVAVIPSEKSTTQMTEDLEAIANYYRDDFQFGLVETSPELKDGGPGVILYKTFDEGKNILEGDFTDRSLRDFVRSNAVPILADMGPKNYMHYMDAKTPLAYLFYSTAEEREKFATDLEPLAKEMRGKLNFAFVNANKFGAHADNVGLKSEWPAFSIQDVVTAEKYPLEQKTDEPVTIERIKKHVDAFLRGDFIFNIKSEPVPEGNDGPIKIVVGHSYESIVEDMDKDVLIEFYAPWCGFCQKLEPTYKEIGEMFKGTNIVIAKMDATANDIPVTAPFSVSGYPTFMFRKAGSQDYIEYSGQQSKEAIVEFLKENAVNKVDVNINDTANEVVPDEAANKVKDRADSEVRDEL</sequence>
<dbReference type="FunFam" id="3.40.30.10:FF:000017">
    <property type="entry name" value="Protein disulfide-isomerase A4"/>
    <property type="match status" value="1"/>
</dbReference>
<evidence type="ECO:0000256" key="4">
    <source>
        <dbReference type="ARBA" id="ARBA00006347"/>
    </source>
</evidence>
<evidence type="ECO:0000313" key="17">
    <source>
        <dbReference type="Proteomes" id="UP000780801"/>
    </source>
</evidence>
<dbReference type="CDD" id="cd02961">
    <property type="entry name" value="PDI_a_family"/>
    <property type="match status" value="1"/>
</dbReference>
<reference evidence="16" key="1">
    <citation type="journal article" date="2020" name="Fungal Divers.">
        <title>Resolving the Mortierellaceae phylogeny through synthesis of multi-gene phylogenetics and phylogenomics.</title>
        <authorList>
            <person name="Vandepol N."/>
            <person name="Liber J."/>
            <person name="Desiro A."/>
            <person name="Na H."/>
            <person name="Kennedy M."/>
            <person name="Barry K."/>
            <person name="Grigoriev I.V."/>
            <person name="Miller A.N."/>
            <person name="O'Donnell K."/>
            <person name="Stajich J.E."/>
            <person name="Bonito G."/>
        </authorList>
    </citation>
    <scope>NUCLEOTIDE SEQUENCE</scope>
    <source>
        <strain evidence="16">KOD1015</strain>
    </source>
</reference>
<dbReference type="Gene3D" id="3.40.30.10">
    <property type="entry name" value="Glutaredoxin"/>
    <property type="match status" value="4"/>
</dbReference>
<dbReference type="CDD" id="cd02995">
    <property type="entry name" value="PDI_a_PDI_a'_C"/>
    <property type="match status" value="1"/>
</dbReference>
<dbReference type="PANTHER" id="PTHR18929">
    <property type="entry name" value="PROTEIN DISULFIDE ISOMERASE"/>
    <property type="match status" value="1"/>
</dbReference>
<feature type="disulfide bond" description="Redox-active" evidence="12">
    <location>
        <begin position="56"/>
        <end position="59"/>
    </location>
</feature>
<keyword evidence="9 12" id="KW-1015">Disulfide bond</keyword>
<dbReference type="Pfam" id="PF13848">
    <property type="entry name" value="Thioredoxin_6"/>
    <property type="match status" value="1"/>
</dbReference>
<feature type="domain" description="Thioredoxin" evidence="15">
    <location>
        <begin position="340"/>
        <end position="469"/>
    </location>
</feature>
<evidence type="ECO:0000256" key="7">
    <source>
        <dbReference type="ARBA" id="ARBA00022737"/>
    </source>
</evidence>
<feature type="domain" description="Thioredoxin" evidence="15">
    <location>
        <begin position="8"/>
        <end position="132"/>
    </location>
</feature>
<dbReference type="NCBIfam" id="TIGR01126">
    <property type="entry name" value="pdi_dom"/>
    <property type="match status" value="1"/>
</dbReference>
<organism evidence="16 17">
    <name type="scientific">Lunasporangiospora selenospora</name>
    <dbReference type="NCBI Taxonomy" id="979761"/>
    <lineage>
        <taxon>Eukaryota</taxon>
        <taxon>Fungi</taxon>
        <taxon>Fungi incertae sedis</taxon>
        <taxon>Mucoromycota</taxon>
        <taxon>Mortierellomycotina</taxon>
        <taxon>Mortierellomycetes</taxon>
        <taxon>Mortierellales</taxon>
        <taxon>Mortierellaceae</taxon>
        <taxon>Lunasporangiospora</taxon>
    </lineage>
</organism>
<keyword evidence="10 14" id="KW-0413">Isomerase</keyword>
<dbReference type="GO" id="GO:0006457">
    <property type="term" value="P:protein folding"/>
    <property type="evidence" value="ECO:0007669"/>
    <property type="project" value="TreeGrafter"/>
</dbReference>
<evidence type="ECO:0000256" key="3">
    <source>
        <dbReference type="ARBA" id="ARBA00004319"/>
    </source>
</evidence>
<dbReference type="InterPro" id="IPR013766">
    <property type="entry name" value="Thioredoxin_domain"/>
</dbReference>
<dbReference type="GO" id="GO:0034976">
    <property type="term" value="P:response to endoplasmic reticulum stress"/>
    <property type="evidence" value="ECO:0007669"/>
    <property type="project" value="TreeGrafter"/>
</dbReference>
<dbReference type="PROSITE" id="PS00194">
    <property type="entry name" value="THIOREDOXIN_1"/>
    <property type="match status" value="1"/>
</dbReference>
<feature type="chain" id="PRO_5040530290" description="Protein disulfide-isomerase" evidence="14">
    <location>
        <begin position="26"/>
        <end position="504"/>
    </location>
</feature>
<dbReference type="AlphaFoldDB" id="A0A9P6G4X4"/>
<comment type="function">
    <text evidence="2">Participates in the folding of proteins containing disulfide bonds, may be involved in glycosylation, prolyl hydroxylation and triglyceride transfer.</text>
</comment>
<evidence type="ECO:0000256" key="11">
    <source>
        <dbReference type="ARBA" id="ARBA00023284"/>
    </source>
</evidence>
<gene>
    <name evidence="16" type="primary">PDI1_2</name>
    <name evidence="16" type="ORF">BGW38_007306</name>
</gene>
<dbReference type="EMBL" id="JAABOA010000048">
    <property type="protein sequence ID" value="KAF9586295.1"/>
    <property type="molecule type" value="Genomic_DNA"/>
</dbReference>
<evidence type="ECO:0000256" key="13">
    <source>
        <dbReference type="RuleBase" id="RU004208"/>
    </source>
</evidence>
<evidence type="ECO:0000256" key="8">
    <source>
        <dbReference type="ARBA" id="ARBA00022824"/>
    </source>
</evidence>
<dbReference type="InterPro" id="IPR005792">
    <property type="entry name" value="Prot_disulphide_isomerase"/>
</dbReference>
<protein>
    <recommendedName>
        <fullName evidence="5 14">Protein disulfide-isomerase</fullName>
        <ecNumber evidence="5 14">5.3.4.1</ecNumber>
    </recommendedName>
</protein>
<keyword evidence="6 14" id="KW-0732">Signal</keyword>
<dbReference type="PANTHER" id="PTHR18929:SF132">
    <property type="entry name" value="PROTEIN DISULFIDE-ISOMERASE A3"/>
    <property type="match status" value="1"/>
</dbReference>
<evidence type="ECO:0000256" key="12">
    <source>
        <dbReference type="PIRSR" id="PIRSR605792-51"/>
    </source>
</evidence>
<dbReference type="Pfam" id="PF00085">
    <property type="entry name" value="Thioredoxin"/>
    <property type="match status" value="2"/>
</dbReference>
<evidence type="ECO:0000256" key="2">
    <source>
        <dbReference type="ARBA" id="ARBA00002692"/>
    </source>
</evidence>
<evidence type="ECO:0000256" key="5">
    <source>
        <dbReference type="ARBA" id="ARBA00012723"/>
    </source>
</evidence>
<dbReference type="CDD" id="cd02982">
    <property type="entry name" value="PDI_b'_family"/>
    <property type="match status" value="1"/>
</dbReference>
<keyword evidence="7" id="KW-0677">Repeat</keyword>
<dbReference type="SUPFAM" id="SSF52833">
    <property type="entry name" value="Thioredoxin-like"/>
    <property type="match status" value="4"/>
</dbReference>